<dbReference type="EMBL" id="BEHY01000005">
    <property type="protein sequence ID" value="GBD08151.1"/>
    <property type="molecule type" value="Genomic_DNA"/>
</dbReference>
<protein>
    <recommendedName>
        <fullName evidence="1">Cytokinin riboside 5'-monophosphate phosphoribohydrolase</fullName>
        <ecNumber evidence="1">3.2.2.n1</ecNumber>
    </recommendedName>
</protein>
<dbReference type="Gene3D" id="3.40.50.450">
    <property type="match status" value="1"/>
</dbReference>
<evidence type="ECO:0000313" key="3">
    <source>
        <dbReference type="Proteomes" id="UP000236642"/>
    </source>
</evidence>
<evidence type="ECO:0000256" key="1">
    <source>
        <dbReference type="RuleBase" id="RU363015"/>
    </source>
</evidence>
<dbReference type="GO" id="GO:0016798">
    <property type="term" value="F:hydrolase activity, acting on glycosyl bonds"/>
    <property type="evidence" value="ECO:0007669"/>
    <property type="project" value="UniProtKB-KW"/>
</dbReference>
<sequence length="190" mass="20996">MRQRMVSVFGSSAPTSESSDYQIAMELGRRLAQAGFVVVSGGYRGTMEAVSRGAKEVGGRTIGVTVDLFDRWGLKANPYLDVEIKFPTLFQRLHYLVTAGDALIALPGGIGTLSEMALAWSLLQTGEIPPRPFLLLGSRWRRLLEAYLDPFYIREEDAAILQLVETPEEAVAALQARLERPLEMISRPRG</sequence>
<dbReference type="NCBIfam" id="TIGR00730">
    <property type="entry name" value="Rossman fold protein, TIGR00730 family"/>
    <property type="match status" value="1"/>
</dbReference>
<comment type="caution">
    <text evidence="2">The sequence shown here is derived from an EMBL/GenBank/DDBJ whole genome shotgun (WGS) entry which is preliminary data.</text>
</comment>
<gene>
    <name evidence="2" type="primary">log</name>
    <name evidence="2" type="ORF">HRbin22_00384</name>
</gene>
<comment type="similarity">
    <text evidence="1">Belongs to the LOG family.</text>
</comment>
<evidence type="ECO:0000313" key="2">
    <source>
        <dbReference type="EMBL" id="GBD08151.1"/>
    </source>
</evidence>
<dbReference type="Proteomes" id="UP000236642">
    <property type="component" value="Unassembled WGS sequence"/>
</dbReference>
<keyword evidence="1 2" id="KW-0378">Hydrolase</keyword>
<dbReference type="EC" id="3.2.2.n1" evidence="1"/>
<dbReference type="PANTHER" id="PTHR43393:SF3">
    <property type="entry name" value="LYSINE DECARBOXYLASE-LIKE PROTEIN"/>
    <property type="match status" value="1"/>
</dbReference>
<dbReference type="PANTHER" id="PTHR43393">
    <property type="entry name" value="CYTOKININ RIBOSIDE 5'-MONOPHOSPHATE PHOSPHORIBOHYDROLASE"/>
    <property type="match status" value="1"/>
</dbReference>
<dbReference type="AlphaFoldDB" id="A0A2H5Y3X7"/>
<accession>A0A2H5Y3X7</accession>
<organism evidence="2 3">
    <name type="scientific">Candidatus Thermoflexus japonica</name>
    <dbReference type="NCBI Taxonomy" id="2035417"/>
    <lineage>
        <taxon>Bacteria</taxon>
        <taxon>Bacillati</taxon>
        <taxon>Chloroflexota</taxon>
        <taxon>Thermoflexia</taxon>
        <taxon>Thermoflexales</taxon>
        <taxon>Thermoflexaceae</taxon>
        <taxon>Thermoflexus</taxon>
    </lineage>
</organism>
<dbReference type="SUPFAM" id="SSF102405">
    <property type="entry name" value="MCP/YpsA-like"/>
    <property type="match status" value="1"/>
</dbReference>
<keyword evidence="1" id="KW-0203">Cytokinin biosynthesis</keyword>
<dbReference type="InterPro" id="IPR052341">
    <property type="entry name" value="LOG_family_nucleotidases"/>
</dbReference>
<name>A0A2H5Y3X7_9CHLR</name>
<reference evidence="3" key="1">
    <citation type="submission" date="2017-09" db="EMBL/GenBank/DDBJ databases">
        <title>Metaegenomics of thermophilic ammonia-oxidizing enrichment culture.</title>
        <authorList>
            <person name="Kato S."/>
            <person name="Suzuki K."/>
        </authorList>
    </citation>
    <scope>NUCLEOTIDE SEQUENCE [LARGE SCALE GENOMIC DNA]</scope>
</reference>
<dbReference type="Pfam" id="PF18306">
    <property type="entry name" value="LDcluster4"/>
    <property type="match status" value="1"/>
</dbReference>
<dbReference type="InterPro" id="IPR041164">
    <property type="entry name" value="LDcluster4"/>
</dbReference>
<dbReference type="GO" id="GO:0005829">
    <property type="term" value="C:cytosol"/>
    <property type="evidence" value="ECO:0007669"/>
    <property type="project" value="TreeGrafter"/>
</dbReference>
<dbReference type="InterPro" id="IPR005269">
    <property type="entry name" value="LOG"/>
</dbReference>
<keyword evidence="2" id="KW-0326">Glycosidase</keyword>
<dbReference type="GO" id="GO:0009691">
    <property type="term" value="P:cytokinin biosynthetic process"/>
    <property type="evidence" value="ECO:0007669"/>
    <property type="project" value="UniProtKB-UniRule"/>
</dbReference>
<proteinExistence type="inferred from homology"/>